<dbReference type="InterPro" id="IPR002110">
    <property type="entry name" value="Ankyrin_rpt"/>
</dbReference>
<name>A0ABQ7H842_DUNSA</name>
<dbReference type="PROSITE" id="PS50088">
    <property type="entry name" value="ANK_REPEAT"/>
    <property type="match status" value="2"/>
</dbReference>
<proteinExistence type="predicted"/>
<evidence type="ECO:0000256" key="2">
    <source>
        <dbReference type="ARBA" id="ARBA00023043"/>
    </source>
</evidence>
<dbReference type="SMART" id="SM00248">
    <property type="entry name" value="ANK"/>
    <property type="match status" value="6"/>
</dbReference>
<evidence type="ECO:0000256" key="1">
    <source>
        <dbReference type="ARBA" id="ARBA00022737"/>
    </source>
</evidence>
<dbReference type="PROSITE" id="PS50297">
    <property type="entry name" value="ANK_REP_REGION"/>
    <property type="match status" value="1"/>
</dbReference>
<feature type="repeat" description="ANK" evidence="3">
    <location>
        <begin position="120"/>
        <end position="153"/>
    </location>
</feature>
<dbReference type="Gene3D" id="1.25.40.20">
    <property type="entry name" value="Ankyrin repeat-containing domain"/>
    <property type="match status" value="2"/>
</dbReference>
<dbReference type="PANTHER" id="PTHR24173">
    <property type="entry name" value="ANKYRIN REPEAT CONTAINING"/>
    <property type="match status" value="1"/>
</dbReference>
<gene>
    <name evidence="5" type="ORF">DUNSADRAFT_3117</name>
</gene>
<reference evidence="5" key="1">
    <citation type="submission" date="2017-08" db="EMBL/GenBank/DDBJ databases">
        <authorList>
            <person name="Polle J.E."/>
            <person name="Barry K."/>
            <person name="Cushman J."/>
            <person name="Schmutz J."/>
            <person name="Tran D."/>
            <person name="Hathwaick L.T."/>
            <person name="Yim W.C."/>
            <person name="Jenkins J."/>
            <person name="Mckie-Krisberg Z.M."/>
            <person name="Prochnik S."/>
            <person name="Lindquist E."/>
            <person name="Dockter R.B."/>
            <person name="Adam C."/>
            <person name="Molina H."/>
            <person name="Bunkerborg J."/>
            <person name="Jin E."/>
            <person name="Buchheim M."/>
            <person name="Magnuson J."/>
        </authorList>
    </citation>
    <scope>NUCLEOTIDE SEQUENCE</scope>
    <source>
        <strain evidence="5">CCAP 19/18</strain>
    </source>
</reference>
<keyword evidence="1" id="KW-0677">Repeat</keyword>
<protein>
    <submittedName>
        <fullName evidence="5">Ankyrin repeat-containing domain protein</fullName>
    </submittedName>
</protein>
<evidence type="ECO:0000313" key="5">
    <source>
        <dbReference type="EMBL" id="KAF5842988.1"/>
    </source>
</evidence>
<feature type="repeat" description="ANK" evidence="3">
    <location>
        <begin position="260"/>
        <end position="281"/>
    </location>
</feature>
<dbReference type="InterPro" id="IPR036770">
    <property type="entry name" value="Ankyrin_rpt-contain_sf"/>
</dbReference>
<evidence type="ECO:0000256" key="4">
    <source>
        <dbReference type="SAM" id="MobiDB-lite"/>
    </source>
</evidence>
<accession>A0ABQ7H842</accession>
<comment type="caution">
    <text evidence="5">The sequence shown here is derived from an EMBL/GenBank/DDBJ whole genome shotgun (WGS) entry which is preliminary data.</text>
</comment>
<evidence type="ECO:0000313" key="6">
    <source>
        <dbReference type="Proteomes" id="UP000815325"/>
    </source>
</evidence>
<keyword evidence="6" id="KW-1185">Reference proteome</keyword>
<sequence>MDDWPSMNLYDRLTRASDPQPLPLAGDCQSHGNLRLLDAIPQELVVKVLEKVDAETLNAFFCTCHEGRAFKDSTELQVQWLRQHLPGTALLRACRAQRPLAAVRLLQHADLAGINAVDRTKSTPLHHACMSGLVDVVAGLVRREGLEVNALDALKRTPLTIASKAGHEPVVELLCGIPGIDFNHADCEGENPLLAACSEGHAGIVELLLRQVPVLDIMVRMVDHAGPLYLAAGRGHCDVVRALLRVFALVGASVNVRGPHRSTALHAACEQGHTQVVELLLGVEGIDKQALNRSGYRPIDLAMKHPRIVKLLLDHKDSAPSVAMDEVGDPSTTPDSDDFGLWDAEASSEDTGSLEQ</sequence>
<evidence type="ECO:0000256" key="3">
    <source>
        <dbReference type="PROSITE-ProRule" id="PRU00023"/>
    </source>
</evidence>
<dbReference type="Pfam" id="PF00023">
    <property type="entry name" value="Ank"/>
    <property type="match status" value="1"/>
</dbReference>
<keyword evidence="2 3" id="KW-0040">ANK repeat</keyword>
<dbReference type="PANTHER" id="PTHR24173:SF74">
    <property type="entry name" value="ANKYRIN REPEAT DOMAIN-CONTAINING PROTEIN 16"/>
    <property type="match status" value="1"/>
</dbReference>
<feature type="region of interest" description="Disordered" evidence="4">
    <location>
        <begin position="320"/>
        <end position="356"/>
    </location>
</feature>
<organism evidence="5 6">
    <name type="scientific">Dunaliella salina</name>
    <name type="common">Green alga</name>
    <name type="synonym">Protococcus salinus</name>
    <dbReference type="NCBI Taxonomy" id="3046"/>
    <lineage>
        <taxon>Eukaryota</taxon>
        <taxon>Viridiplantae</taxon>
        <taxon>Chlorophyta</taxon>
        <taxon>core chlorophytes</taxon>
        <taxon>Chlorophyceae</taxon>
        <taxon>CS clade</taxon>
        <taxon>Chlamydomonadales</taxon>
        <taxon>Dunaliellaceae</taxon>
        <taxon>Dunaliella</taxon>
    </lineage>
</organism>
<dbReference type="EMBL" id="MU069450">
    <property type="protein sequence ID" value="KAF5842988.1"/>
    <property type="molecule type" value="Genomic_DNA"/>
</dbReference>
<dbReference type="Pfam" id="PF12796">
    <property type="entry name" value="Ank_2"/>
    <property type="match status" value="2"/>
</dbReference>
<dbReference type="SUPFAM" id="SSF48403">
    <property type="entry name" value="Ankyrin repeat"/>
    <property type="match status" value="1"/>
</dbReference>
<dbReference type="Proteomes" id="UP000815325">
    <property type="component" value="Unassembled WGS sequence"/>
</dbReference>